<reference evidence="3 4" key="1">
    <citation type="journal article" date="2010" name="PLoS ONE">
        <title>The complete genome of Propionibacterium freudenreichii CIRM-BIA1, a hardy actinobacterium with food and probiotic applications.</title>
        <authorList>
            <person name="Falentin H."/>
            <person name="Deutsch S.M."/>
            <person name="Jan G."/>
            <person name="Loux V."/>
            <person name="Thierry A."/>
            <person name="Parayre S."/>
            <person name="Maillard M.B."/>
            <person name="Dherbecourt J."/>
            <person name="Cousin F.J."/>
            <person name="Jardin J."/>
            <person name="Siguier P."/>
            <person name="Couloux A."/>
            <person name="Barbe V."/>
            <person name="Vacherie B."/>
            <person name="Wincker P."/>
            <person name="Gibrat J.F."/>
            <person name="Gaillardin C."/>
            <person name="Lortal S."/>
        </authorList>
    </citation>
    <scope>NUCLEOTIDE SEQUENCE [LARGE SCALE GENOMIC DNA]</scope>
    <source>
        <strain evidence="4">ATCC 9614 / DSM 4902 / CIP 103027 / NCIMB 8099 / CIRM-BIA1</strain>
    </source>
</reference>
<feature type="region of interest" description="Disordered" evidence="1">
    <location>
        <begin position="220"/>
        <end position="269"/>
    </location>
</feature>
<feature type="transmembrane region" description="Helical" evidence="2">
    <location>
        <begin position="93"/>
        <end position="111"/>
    </location>
</feature>
<keyword evidence="2" id="KW-0472">Membrane</keyword>
<dbReference type="AlphaFoldDB" id="D7GFJ5"/>
<evidence type="ECO:0000256" key="1">
    <source>
        <dbReference type="SAM" id="MobiDB-lite"/>
    </source>
</evidence>
<keyword evidence="4" id="KW-1185">Reference proteome</keyword>
<protein>
    <submittedName>
        <fullName evidence="3">Hypothetical membrane protein</fullName>
    </submittedName>
</protein>
<feature type="compositionally biased region" description="Basic and acidic residues" evidence="1">
    <location>
        <begin position="244"/>
        <end position="269"/>
    </location>
</feature>
<feature type="transmembrane region" description="Helical" evidence="2">
    <location>
        <begin position="117"/>
        <end position="137"/>
    </location>
</feature>
<keyword evidence="2" id="KW-1133">Transmembrane helix</keyword>
<name>D7GFJ5_PROFC</name>
<keyword evidence="2" id="KW-0812">Transmembrane</keyword>
<dbReference type="STRING" id="754252.PFREUD_17980"/>
<organism evidence="3 4">
    <name type="scientific">Propionibacterium freudenreichii subsp. shermanii (strain ATCC 9614 / DSM 4902 / CIP 103027 / NCIMB 8099 / CIRM-BIA1)</name>
    <dbReference type="NCBI Taxonomy" id="754252"/>
    <lineage>
        <taxon>Bacteria</taxon>
        <taxon>Bacillati</taxon>
        <taxon>Actinomycetota</taxon>
        <taxon>Actinomycetes</taxon>
        <taxon>Propionibacteriales</taxon>
        <taxon>Propionibacteriaceae</taxon>
        <taxon>Propionibacterium</taxon>
    </lineage>
</organism>
<sequence length="269" mass="29211">MGMTGLIWLAIVAGWLAYLVPRFLLHKEVSISPTLSAARDALASPMHLVRRGGQDDFAEPTDPSLQISTPLQRDSVLFQTRRAAQIAMRRRRTGFLGSLLVMVAGVVVSVITPAPWWLALVGVGVLAVFVVLSRISVHTVNAMIADQLEAADQDWAEDTVTVCEVDLTHVHDENTEISIPLNLPVDSTIGDLWEPIAVTPPTYVSKPLVPRSVRTIDLTMTADPPAQPKMPVTAERPEDVDDTTDIRAAQDGRHDHGGDEGDLPRAVGE</sequence>
<proteinExistence type="predicted"/>
<dbReference type="EMBL" id="FN806773">
    <property type="protein sequence ID" value="CBL57306.1"/>
    <property type="molecule type" value="Genomic_DNA"/>
</dbReference>
<feature type="transmembrane region" description="Helical" evidence="2">
    <location>
        <begin position="6"/>
        <end position="25"/>
    </location>
</feature>
<evidence type="ECO:0000256" key="2">
    <source>
        <dbReference type="SAM" id="Phobius"/>
    </source>
</evidence>
<evidence type="ECO:0000313" key="4">
    <source>
        <dbReference type="Proteomes" id="UP000000936"/>
    </source>
</evidence>
<dbReference type="KEGG" id="pfr:PFREUD_17980"/>
<dbReference type="HOGENOM" id="CLU_1041368_0_0_11"/>
<evidence type="ECO:0000313" key="3">
    <source>
        <dbReference type="EMBL" id="CBL57306.1"/>
    </source>
</evidence>
<gene>
    <name evidence="3" type="ordered locus">PFREUD_17980</name>
</gene>
<accession>D7GFJ5</accession>
<dbReference type="Proteomes" id="UP000000936">
    <property type="component" value="Chromosome"/>
</dbReference>